<feature type="compositionally biased region" description="Polar residues" evidence="1">
    <location>
        <begin position="128"/>
        <end position="158"/>
    </location>
</feature>
<gene>
    <name evidence="2" type="ORF">MNBD_GAMMA07-793</name>
</gene>
<feature type="region of interest" description="Disordered" evidence="1">
    <location>
        <begin position="117"/>
        <end position="195"/>
    </location>
</feature>
<protein>
    <submittedName>
        <fullName evidence="2">Uncharacterized protein</fullName>
    </submittedName>
</protein>
<feature type="region of interest" description="Disordered" evidence="1">
    <location>
        <begin position="254"/>
        <end position="299"/>
    </location>
</feature>
<organism evidence="2">
    <name type="scientific">hydrothermal vent metagenome</name>
    <dbReference type="NCBI Taxonomy" id="652676"/>
    <lineage>
        <taxon>unclassified sequences</taxon>
        <taxon>metagenomes</taxon>
        <taxon>ecological metagenomes</taxon>
    </lineage>
</organism>
<sequence length="1050" mass="112327">MNNKDKLYALAKSLNLKIPTNADVATSKKIIVEALVAGDVIVSVKDKLTAPPKGVTELPITPADVPEVIDSASLIPSITPELLNELNQSAQAVTLIKAAQNGIPFCKECTKAEMQKDEAKSPAKTENKNINSDSNTDTVAVNNSSPATEKTPVSTESIDATAPTDATKTPASTETVDTPVTADPASITDVGTPPQNTPLVGAAENITTNTAATGSNNADIGENIATIASIATATSAAAVLTGNSTAAVAPITATPTKSPVSSANTEYPETNDSATTTSNSLGTSEQGINNNPASLDSSQVDNSITGISTPEITLTTSGVETSNSANITTNPALSTDELIADKATIDNNIDAKAIATGATAAAAAASSLISNGSGKITGLLKGETGNVDQTSDKVASKKQQQTSASKKVQPIANSDEDLIDIPISLNYNDPDKTPAIKVSYKMTFNDGQIREGVLDENGEALEKAAPSCGATLEFAYENTLEEIDAELKQHYAQLEKDVMDMAEQICQGYIAQIEKGAEEESTLDPETLKIREDLRSVIQQQIEELKAQSAEYEAQDWFSRRWEDTKSAGMGAVQGVTEYIPDLGEFGDLMDTIDIDMLEMTDIIFNGNIDALQEIEAKLKNCDRCAAGFEEAKESMETLILLLSDEETRKILIQLPQKFLEVTPTDKLVEIGASQAAQAGLDATAIAGTTFVAGVITAGPGSVAGAAISITATTARKGGKILEATLSTLTNLSKSLKRKRNKGSNSKISTNAQGNKSQLPDNSGNNSTSKKNEKVTVKIKENDLNFKISNTKKNELEALIVHAEGKPAGGTYTWEINNDYVSKKTSLNKIELYSKKPGKTKLKVIYSHANGNASDSTNITAPVTYRNIYLHVFSGIGRSAIRLLNNKFKQEESGVKIEYTDFDFLSVTGHVGFSFETKNNIFGFGPDISQYYGKESGRKIFERIRKRETFQGKITNDTNVFKEAKLKAIEVIVVEYHVKSDLFDKMLSEFNDKRHKPGLYRFPGGGNKTSGENCATWPRKFGLPLPEKTGELTSYTPKAKALMKKPQEIN</sequence>
<dbReference type="AlphaFoldDB" id="A0A3B0XMJ7"/>
<evidence type="ECO:0000313" key="2">
    <source>
        <dbReference type="EMBL" id="VAW57556.1"/>
    </source>
</evidence>
<feature type="compositionally biased region" description="Low complexity" evidence="1">
    <location>
        <begin position="159"/>
        <end position="171"/>
    </location>
</feature>
<feature type="region of interest" description="Disordered" evidence="1">
    <location>
        <begin position="384"/>
        <end position="410"/>
    </location>
</feature>
<evidence type="ECO:0000256" key="1">
    <source>
        <dbReference type="SAM" id="MobiDB-lite"/>
    </source>
</evidence>
<feature type="compositionally biased region" description="Polar residues" evidence="1">
    <location>
        <begin position="743"/>
        <end position="769"/>
    </location>
</feature>
<feature type="compositionally biased region" description="Low complexity" evidence="1">
    <location>
        <begin position="397"/>
        <end position="409"/>
    </location>
</feature>
<feature type="compositionally biased region" description="Polar residues" evidence="1">
    <location>
        <begin position="257"/>
        <end position="299"/>
    </location>
</feature>
<accession>A0A3B0XMJ7</accession>
<proteinExistence type="predicted"/>
<dbReference type="EMBL" id="UOFF01000418">
    <property type="protein sequence ID" value="VAW57556.1"/>
    <property type="molecule type" value="Genomic_DNA"/>
</dbReference>
<feature type="region of interest" description="Disordered" evidence="1">
    <location>
        <begin position="734"/>
        <end position="776"/>
    </location>
</feature>
<feature type="compositionally biased region" description="Basic and acidic residues" evidence="1">
    <location>
        <begin position="117"/>
        <end position="127"/>
    </location>
</feature>
<reference evidence="2" key="1">
    <citation type="submission" date="2018-06" db="EMBL/GenBank/DDBJ databases">
        <authorList>
            <person name="Zhirakovskaya E."/>
        </authorList>
    </citation>
    <scope>NUCLEOTIDE SEQUENCE</scope>
</reference>
<name>A0A3B0XMJ7_9ZZZZ</name>